<dbReference type="GeneID" id="117349629"/>
<evidence type="ECO:0000256" key="14">
    <source>
        <dbReference type="RuleBase" id="RU363047"/>
    </source>
</evidence>
<dbReference type="Proteomes" id="UP000515159">
    <property type="component" value="Chromosome 16"/>
</dbReference>
<sequence length="321" mass="37171">MMYFKIEMENQTSVTEFILQGFPGHWHIRVFLFLFFLFVYILTLAGNFIITALIFSDHHLHKPMYFFICNFSIAEIWYITATVPKMLSGFLTEQDTISFTGCFLQLYFFFSLGATECLILTTMGYDRYLAICIPLRYSMIMNNRTYTSLATFCWVTGFTINMVPIVLISNLPFCGPNKINHFFCDPSPLMELSCSRSQTIEIICYTYTSILILSTCFLIMVSYMYILLAILRIPSTTGRQKAFSTCASHLIVVLIFYASIIFMYVRPTAKYPFDLDKVIGVFYAILVPLINPFIYSLRNKDVKTALKKIIWGRINILNVSY</sequence>
<evidence type="ECO:0000256" key="3">
    <source>
        <dbReference type="ARBA" id="ARBA00022606"/>
    </source>
</evidence>
<feature type="transmembrane region" description="Helical" evidence="14">
    <location>
        <begin position="146"/>
        <end position="168"/>
    </location>
</feature>
<proteinExistence type="inferred from homology"/>
<protein>
    <recommendedName>
        <fullName evidence="14">Olfactory receptor</fullName>
    </recommendedName>
</protein>
<keyword evidence="16" id="KW-1185">Reference proteome</keyword>
<dbReference type="FunFam" id="1.20.1070.10:FF:000001">
    <property type="entry name" value="Olfactory receptor"/>
    <property type="match status" value="1"/>
</dbReference>
<dbReference type="InterPro" id="IPR017452">
    <property type="entry name" value="GPCR_Rhodpsn_7TM"/>
</dbReference>
<feature type="transmembrane region" description="Helical" evidence="14">
    <location>
        <begin position="205"/>
        <end position="230"/>
    </location>
</feature>
<feature type="transmembrane region" description="Helical" evidence="14">
    <location>
        <begin position="103"/>
        <end position="125"/>
    </location>
</feature>
<feature type="transmembrane region" description="Helical" evidence="14">
    <location>
        <begin position="242"/>
        <end position="265"/>
    </location>
</feature>
<evidence type="ECO:0000256" key="1">
    <source>
        <dbReference type="ARBA" id="ARBA00004651"/>
    </source>
</evidence>
<dbReference type="GO" id="GO:0005886">
    <property type="term" value="C:plasma membrane"/>
    <property type="evidence" value="ECO:0007669"/>
    <property type="project" value="UniProtKB-SubCell"/>
</dbReference>
<feature type="domain" description="G-protein coupled receptors family 1 profile" evidence="15">
    <location>
        <begin position="46"/>
        <end position="295"/>
    </location>
</feature>
<dbReference type="PANTHER" id="PTHR24242:SF369">
    <property type="entry name" value="OLFACTORY RECEPTOR"/>
    <property type="match status" value="1"/>
</dbReference>
<keyword evidence="9" id="KW-1015">Disulfide bond</keyword>
<dbReference type="PRINTS" id="PR00245">
    <property type="entry name" value="OLFACTORYR"/>
</dbReference>
<evidence type="ECO:0000256" key="8">
    <source>
        <dbReference type="ARBA" id="ARBA00023136"/>
    </source>
</evidence>
<dbReference type="PRINTS" id="PR00237">
    <property type="entry name" value="GPCRRHODOPSN"/>
</dbReference>
<keyword evidence="11" id="KW-0325">Glycoprotein</keyword>
<comment type="similarity">
    <text evidence="13">Belongs to the G-protein coupled receptor 1 family.</text>
</comment>
<dbReference type="CDD" id="cd13954">
    <property type="entry name" value="7tmA_OR"/>
    <property type="match status" value="1"/>
</dbReference>
<keyword evidence="2 14" id="KW-1003">Cell membrane</keyword>
<dbReference type="Pfam" id="PF13853">
    <property type="entry name" value="7tm_4"/>
    <property type="match status" value="1"/>
</dbReference>
<keyword evidence="7 13" id="KW-0297">G-protein coupled receptor</keyword>
<comment type="subcellular location">
    <subcellularLocation>
        <location evidence="1 14">Cell membrane</location>
        <topology evidence="1 14">Multi-pass membrane protein</topology>
    </subcellularLocation>
</comment>
<evidence type="ECO:0000256" key="9">
    <source>
        <dbReference type="ARBA" id="ARBA00023157"/>
    </source>
</evidence>
<organism evidence="16 17">
    <name type="scientific">Geotrypetes seraphini</name>
    <name type="common">Gaboon caecilian</name>
    <name type="synonym">Caecilia seraphini</name>
    <dbReference type="NCBI Taxonomy" id="260995"/>
    <lineage>
        <taxon>Eukaryota</taxon>
        <taxon>Metazoa</taxon>
        <taxon>Chordata</taxon>
        <taxon>Craniata</taxon>
        <taxon>Vertebrata</taxon>
        <taxon>Euteleostomi</taxon>
        <taxon>Amphibia</taxon>
        <taxon>Gymnophiona</taxon>
        <taxon>Geotrypetes</taxon>
    </lineage>
</organism>
<evidence type="ECO:0000256" key="12">
    <source>
        <dbReference type="ARBA" id="ARBA00023224"/>
    </source>
</evidence>
<evidence type="ECO:0000313" key="17">
    <source>
        <dbReference type="RefSeq" id="XP_033779112.1"/>
    </source>
</evidence>
<dbReference type="OrthoDB" id="6144223at2759"/>
<dbReference type="RefSeq" id="XP_033779112.1">
    <property type="nucleotide sequence ID" value="XM_033923221.1"/>
</dbReference>
<dbReference type="InterPro" id="IPR000725">
    <property type="entry name" value="Olfact_rcpt"/>
</dbReference>
<keyword evidence="6 14" id="KW-1133">Transmembrane helix</keyword>
<dbReference type="AlphaFoldDB" id="A0A6P8NS36"/>
<name>A0A6P8NS36_GEOSA</name>
<dbReference type="KEGG" id="gsh:117349629"/>
<reference evidence="17" key="1">
    <citation type="submission" date="2025-08" db="UniProtKB">
        <authorList>
            <consortium name="RefSeq"/>
        </authorList>
    </citation>
    <scope>IDENTIFICATION</scope>
</reference>
<feature type="transmembrane region" description="Helical" evidence="14">
    <location>
        <begin position="64"/>
        <end position="83"/>
    </location>
</feature>
<evidence type="ECO:0000256" key="10">
    <source>
        <dbReference type="ARBA" id="ARBA00023170"/>
    </source>
</evidence>
<dbReference type="PROSITE" id="PS50262">
    <property type="entry name" value="G_PROTEIN_RECEP_F1_2"/>
    <property type="match status" value="1"/>
</dbReference>
<evidence type="ECO:0000259" key="15">
    <source>
        <dbReference type="PROSITE" id="PS50262"/>
    </source>
</evidence>
<keyword evidence="8 14" id="KW-0472">Membrane</keyword>
<dbReference type="InterPro" id="IPR050939">
    <property type="entry name" value="Olfactory_GPCR1"/>
</dbReference>
<dbReference type="GO" id="GO:0004930">
    <property type="term" value="F:G protein-coupled receptor activity"/>
    <property type="evidence" value="ECO:0007669"/>
    <property type="project" value="UniProtKB-KW"/>
</dbReference>
<dbReference type="PROSITE" id="PS00237">
    <property type="entry name" value="G_PROTEIN_RECEP_F1_1"/>
    <property type="match status" value="1"/>
</dbReference>
<keyword evidence="5 14" id="KW-0552">Olfaction</keyword>
<dbReference type="GO" id="GO:0004984">
    <property type="term" value="F:olfactory receptor activity"/>
    <property type="evidence" value="ECO:0007669"/>
    <property type="project" value="InterPro"/>
</dbReference>
<keyword evidence="4 13" id="KW-0812">Transmembrane</keyword>
<dbReference type="InParanoid" id="A0A6P8NS36"/>
<feature type="transmembrane region" description="Helical" evidence="14">
    <location>
        <begin position="30"/>
        <end position="55"/>
    </location>
</feature>
<keyword evidence="12 13" id="KW-0807">Transducer</keyword>
<evidence type="ECO:0000256" key="7">
    <source>
        <dbReference type="ARBA" id="ARBA00023040"/>
    </source>
</evidence>
<evidence type="ECO:0000256" key="5">
    <source>
        <dbReference type="ARBA" id="ARBA00022725"/>
    </source>
</evidence>
<dbReference type="PANTHER" id="PTHR24242">
    <property type="entry name" value="G-PROTEIN COUPLED RECEPTOR"/>
    <property type="match status" value="1"/>
</dbReference>
<gene>
    <name evidence="17" type="primary">LOC117349629</name>
</gene>
<evidence type="ECO:0000256" key="13">
    <source>
        <dbReference type="RuleBase" id="RU000688"/>
    </source>
</evidence>
<keyword evidence="3 14" id="KW-0716">Sensory transduction</keyword>
<dbReference type="InterPro" id="IPR000276">
    <property type="entry name" value="GPCR_Rhodpsn"/>
</dbReference>
<evidence type="ECO:0000256" key="11">
    <source>
        <dbReference type="ARBA" id="ARBA00023180"/>
    </source>
</evidence>
<feature type="transmembrane region" description="Helical" evidence="14">
    <location>
        <begin position="277"/>
        <end position="297"/>
    </location>
</feature>
<dbReference type="SUPFAM" id="SSF81321">
    <property type="entry name" value="Family A G protein-coupled receptor-like"/>
    <property type="match status" value="1"/>
</dbReference>
<dbReference type="Gene3D" id="1.20.1070.10">
    <property type="entry name" value="Rhodopsin 7-helix transmembrane proteins"/>
    <property type="match status" value="1"/>
</dbReference>
<evidence type="ECO:0000313" key="16">
    <source>
        <dbReference type="Proteomes" id="UP000515159"/>
    </source>
</evidence>
<evidence type="ECO:0000256" key="6">
    <source>
        <dbReference type="ARBA" id="ARBA00022989"/>
    </source>
</evidence>
<keyword evidence="10 13" id="KW-0675">Receptor</keyword>
<accession>A0A6P8NS36</accession>
<evidence type="ECO:0000256" key="2">
    <source>
        <dbReference type="ARBA" id="ARBA00022475"/>
    </source>
</evidence>
<evidence type="ECO:0000256" key="4">
    <source>
        <dbReference type="ARBA" id="ARBA00022692"/>
    </source>
</evidence>